<dbReference type="SUPFAM" id="SSF52540">
    <property type="entry name" value="P-loop containing nucleoside triphosphate hydrolases"/>
    <property type="match status" value="1"/>
</dbReference>
<reference evidence="11 12" key="1">
    <citation type="submission" date="2019-03" db="EMBL/GenBank/DDBJ databases">
        <title>Genomic Encyclopedia of Type Strains, Phase IV (KMG-IV): sequencing the most valuable type-strain genomes for metagenomic binning, comparative biology and taxonomic classification.</title>
        <authorList>
            <person name="Goeker M."/>
        </authorList>
    </citation>
    <scope>NUCLEOTIDE SEQUENCE [LARGE SCALE GENOMIC DNA]</scope>
    <source>
        <strain evidence="11 12">LX-B</strain>
    </source>
</reference>
<evidence type="ECO:0000313" key="12">
    <source>
        <dbReference type="Proteomes" id="UP000295008"/>
    </source>
</evidence>
<dbReference type="CDD" id="cd18545">
    <property type="entry name" value="ABC_6TM_YknV_like"/>
    <property type="match status" value="1"/>
</dbReference>
<dbReference type="InterPro" id="IPR027417">
    <property type="entry name" value="P-loop_NTPase"/>
</dbReference>
<dbReference type="PROSITE" id="PS50893">
    <property type="entry name" value="ABC_TRANSPORTER_2"/>
    <property type="match status" value="1"/>
</dbReference>
<feature type="domain" description="ABC transporter" evidence="9">
    <location>
        <begin position="352"/>
        <end position="586"/>
    </location>
</feature>
<keyword evidence="4" id="KW-0547">Nucleotide-binding</keyword>
<evidence type="ECO:0000259" key="10">
    <source>
        <dbReference type="PROSITE" id="PS50929"/>
    </source>
</evidence>
<feature type="transmembrane region" description="Helical" evidence="8">
    <location>
        <begin position="285"/>
        <end position="303"/>
    </location>
</feature>
<sequence length="600" mass="67366">MPFNHLQEDETIKESLNLAIIKRLAGYLRPYRPQVALTLLLMGLVIGAELLNPYFLKLAIDQYIVKQDLAGLMLLASGMIGIKLAAVYCSRQRIRIMAGVTNRILLTIRQQLYAHIQKLPFSFFDNRPVGKILARIIGDVNSLSDLFSNSVTNLIPDLVTLAAVTLIMFAMNFRLALASLACLPLLFLFMCSIEVISHQRWRIHRKKVSTCNAFTHENFSGIRVVQSFTAEPETSRTYNRLIHENRRAFVRAVRLNDCFWPSVELSWGVGTMAVAWYGVHLLNTGTITVGLLVAFVGYISMFWQPVMNISNFYNTLVSNISGAERIFDILDIDPAIKDRPDARTLPPVRGEVVFEQVDFVYEADQNVLTQVNLRVQPGETIALVGPTGAGKTSIVNLICRFYEARNGRVLIDGRDVKQLTLESLRGQIGMVLQDTFLFSGSVKENIRYGRLDASDEEVIAAARAVHAHEFISQLEHGYDTDVNERGSRLSFGQRQQIAFARALLADPRILILDEATAGIDTHTERLVQQGIAKLLKGRTSFVIAHRLSTIQNADRILVIDRGRIVESGTHAELLQERGLYYQLFMAQFKFLQEEPAEAAG</sequence>
<dbReference type="PROSITE" id="PS50929">
    <property type="entry name" value="ABC_TM1F"/>
    <property type="match status" value="1"/>
</dbReference>
<evidence type="ECO:0000256" key="1">
    <source>
        <dbReference type="ARBA" id="ARBA00004651"/>
    </source>
</evidence>
<dbReference type="InterPro" id="IPR036640">
    <property type="entry name" value="ABC1_TM_sf"/>
</dbReference>
<dbReference type="SMART" id="SM00382">
    <property type="entry name" value="AAA"/>
    <property type="match status" value="1"/>
</dbReference>
<keyword evidence="2" id="KW-0813">Transport</keyword>
<keyword evidence="6 8" id="KW-1133">Transmembrane helix</keyword>
<dbReference type="Gene3D" id="1.20.1560.10">
    <property type="entry name" value="ABC transporter type 1, transmembrane domain"/>
    <property type="match status" value="1"/>
</dbReference>
<dbReference type="Gene3D" id="3.40.50.300">
    <property type="entry name" value="P-loop containing nucleotide triphosphate hydrolases"/>
    <property type="match status" value="1"/>
</dbReference>
<dbReference type="PANTHER" id="PTHR43394">
    <property type="entry name" value="ATP-DEPENDENT PERMEASE MDL1, MITOCHONDRIAL"/>
    <property type="match status" value="1"/>
</dbReference>
<evidence type="ECO:0000259" key="9">
    <source>
        <dbReference type="PROSITE" id="PS50893"/>
    </source>
</evidence>
<evidence type="ECO:0000256" key="7">
    <source>
        <dbReference type="ARBA" id="ARBA00023136"/>
    </source>
</evidence>
<keyword evidence="5 11" id="KW-0067">ATP-binding</keyword>
<feature type="transmembrane region" description="Helical" evidence="8">
    <location>
        <begin position="68"/>
        <end position="89"/>
    </location>
</feature>
<dbReference type="SUPFAM" id="SSF90123">
    <property type="entry name" value="ABC transporter transmembrane region"/>
    <property type="match status" value="1"/>
</dbReference>
<dbReference type="RefSeq" id="WP_132016820.1">
    <property type="nucleotide sequence ID" value="NZ_SLUN01000042.1"/>
</dbReference>
<dbReference type="GO" id="GO:0016887">
    <property type="term" value="F:ATP hydrolysis activity"/>
    <property type="evidence" value="ECO:0007669"/>
    <property type="project" value="InterPro"/>
</dbReference>
<dbReference type="GO" id="GO:0015421">
    <property type="term" value="F:ABC-type oligopeptide transporter activity"/>
    <property type="evidence" value="ECO:0007669"/>
    <property type="project" value="TreeGrafter"/>
</dbReference>
<dbReference type="PANTHER" id="PTHR43394:SF1">
    <property type="entry name" value="ATP-BINDING CASSETTE SUB-FAMILY B MEMBER 10, MITOCHONDRIAL"/>
    <property type="match status" value="1"/>
</dbReference>
<keyword evidence="12" id="KW-1185">Reference proteome</keyword>
<evidence type="ECO:0000256" key="6">
    <source>
        <dbReference type="ARBA" id="ARBA00022989"/>
    </source>
</evidence>
<dbReference type="Pfam" id="PF00005">
    <property type="entry name" value="ABC_tran"/>
    <property type="match status" value="1"/>
</dbReference>
<comment type="caution">
    <text evidence="11">The sequence shown here is derived from an EMBL/GenBank/DDBJ whole genome shotgun (WGS) entry which is preliminary data.</text>
</comment>
<feature type="transmembrane region" description="Helical" evidence="8">
    <location>
        <begin position="35"/>
        <end position="56"/>
    </location>
</feature>
<dbReference type="GO" id="GO:0005886">
    <property type="term" value="C:plasma membrane"/>
    <property type="evidence" value="ECO:0007669"/>
    <property type="project" value="UniProtKB-SubCell"/>
</dbReference>
<dbReference type="InterPro" id="IPR011527">
    <property type="entry name" value="ABC1_TM_dom"/>
</dbReference>
<dbReference type="EMBL" id="SLUN01000042">
    <property type="protein sequence ID" value="TCL58322.1"/>
    <property type="molecule type" value="Genomic_DNA"/>
</dbReference>
<gene>
    <name evidence="11" type="ORF">EDC14_104215</name>
</gene>
<evidence type="ECO:0000256" key="3">
    <source>
        <dbReference type="ARBA" id="ARBA00022692"/>
    </source>
</evidence>
<proteinExistence type="predicted"/>
<evidence type="ECO:0000313" key="11">
    <source>
        <dbReference type="EMBL" id="TCL58322.1"/>
    </source>
</evidence>
<evidence type="ECO:0000256" key="5">
    <source>
        <dbReference type="ARBA" id="ARBA00022840"/>
    </source>
</evidence>
<dbReference type="InterPro" id="IPR003593">
    <property type="entry name" value="AAA+_ATPase"/>
</dbReference>
<dbReference type="InterPro" id="IPR039421">
    <property type="entry name" value="Type_1_exporter"/>
</dbReference>
<protein>
    <submittedName>
        <fullName evidence="11">ATP-binding cassette subfamily B protein</fullName>
    </submittedName>
</protein>
<evidence type="ECO:0000256" key="4">
    <source>
        <dbReference type="ARBA" id="ARBA00022741"/>
    </source>
</evidence>
<dbReference type="OrthoDB" id="9762778at2"/>
<dbReference type="Pfam" id="PF00664">
    <property type="entry name" value="ABC_membrane"/>
    <property type="match status" value="1"/>
</dbReference>
<dbReference type="FunFam" id="3.40.50.300:FF:000287">
    <property type="entry name" value="Multidrug ABC transporter ATP-binding protein"/>
    <property type="match status" value="1"/>
</dbReference>
<feature type="domain" description="ABC transmembrane type-1" evidence="10">
    <location>
        <begin position="36"/>
        <end position="318"/>
    </location>
</feature>
<organism evidence="11 12">
    <name type="scientific">Hydrogenispora ethanolica</name>
    <dbReference type="NCBI Taxonomy" id="1082276"/>
    <lineage>
        <taxon>Bacteria</taxon>
        <taxon>Bacillati</taxon>
        <taxon>Bacillota</taxon>
        <taxon>Hydrogenispora</taxon>
    </lineage>
</organism>
<evidence type="ECO:0000256" key="8">
    <source>
        <dbReference type="SAM" id="Phobius"/>
    </source>
</evidence>
<comment type="subcellular location">
    <subcellularLocation>
        <location evidence="1">Cell membrane</location>
        <topology evidence="1">Multi-pass membrane protein</topology>
    </subcellularLocation>
</comment>
<dbReference type="AlphaFoldDB" id="A0A4R1QZA3"/>
<keyword evidence="7 8" id="KW-0472">Membrane</keyword>
<evidence type="ECO:0000256" key="2">
    <source>
        <dbReference type="ARBA" id="ARBA00022448"/>
    </source>
</evidence>
<dbReference type="GO" id="GO:0005524">
    <property type="term" value="F:ATP binding"/>
    <property type="evidence" value="ECO:0007669"/>
    <property type="project" value="UniProtKB-KW"/>
</dbReference>
<dbReference type="Proteomes" id="UP000295008">
    <property type="component" value="Unassembled WGS sequence"/>
</dbReference>
<keyword evidence="3 8" id="KW-0812">Transmembrane</keyword>
<accession>A0A4R1QZA3</accession>
<name>A0A4R1QZA3_HYDET</name>
<dbReference type="InterPro" id="IPR003439">
    <property type="entry name" value="ABC_transporter-like_ATP-bd"/>
</dbReference>
<feature type="transmembrane region" description="Helical" evidence="8">
    <location>
        <begin position="177"/>
        <end position="197"/>
    </location>
</feature>